<keyword evidence="4" id="KW-0456">Lyase</keyword>
<comment type="pathway">
    <text evidence="1">Carbohydrate acid metabolism.</text>
</comment>
<dbReference type="InterPro" id="IPR013785">
    <property type="entry name" value="Aldolase_TIM"/>
</dbReference>
<protein>
    <submittedName>
        <fullName evidence="6">KHG/KDPG aldolase</fullName>
    </submittedName>
</protein>
<organism evidence="6 7">
    <name type="scientific">Nocardia macrotermitis</name>
    <dbReference type="NCBI Taxonomy" id="2585198"/>
    <lineage>
        <taxon>Bacteria</taxon>
        <taxon>Bacillati</taxon>
        <taxon>Actinomycetota</taxon>
        <taxon>Actinomycetes</taxon>
        <taxon>Mycobacteriales</taxon>
        <taxon>Nocardiaceae</taxon>
        <taxon>Nocardia</taxon>
    </lineage>
</organism>
<sequence length="208" mass="20830">MQVNTALDVIRADRVLTVVRAPSIPDPAALVEALAGAGIRAVELTFTTPGVLDALTAASAVPDAVVGAGTVLTGEQAEQAIDSGARFLVTPGLRPAVAEVAARHDIPVVMGALTPSEVMAALDLNAAAVKIFPARMFGPGYLKDLRGPFPDAALIPSGGVNAGNAAEFLAHGAVAVTAGTDVVAPGDVAAGRWSDIASRAASFVSSMK</sequence>
<dbReference type="SUPFAM" id="SSF51569">
    <property type="entry name" value="Aldolase"/>
    <property type="match status" value="1"/>
</dbReference>
<dbReference type="Proteomes" id="UP000438448">
    <property type="component" value="Unassembled WGS sequence"/>
</dbReference>
<dbReference type="CDD" id="cd00452">
    <property type="entry name" value="KDPG_aldolase"/>
    <property type="match status" value="1"/>
</dbReference>
<proteinExistence type="inferred from homology"/>
<dbReference type="NCBIfam" id="TIGR01182">
    <property type="entry name" value="eda"/>
    <property type="match status" value="1"/>
</dbReference>
<reference evidence="6 7" key="1">
    <citation type="submission" date="2019-10" db="EMBL/GenBank/DDBJ databases">
        <title>Nocardia macrotermitis sp. nov. and Nocardia aurantia sp. nov., isolated from the gut of fungus growing-termite Macrotermes natalensis.</title>
        <authorList>
            <person name="Benndorf R."/>
            <person name="Schwitalla J."/>
            <person name="Martin K."/>
            <person name="De Beer W."/>
            <person name="Kaster A.-K."/>
            <person name="Vollmers J."/>
            <person name="Poulsen M."/>
            <person name="Beemelmanns C."/>
        </authorList>
    </citation>
    <scope>NUCLEOTIDE SEQUENCE [LARGE SCALE GENOMIC DNA]</scope>
    <source>
        <strain evidence="6 7">RB20</strain>
    </source>
</reference>
<evidence type="ECO:0000256" key="5">
    <source>
        <dbReference type="ARBA" id="ARBA00023277"/>
    </source>
</evidence>
<dbReference type="EMBL" id="WEGK01000009">
    <property type="protein sequence ID" value="MQY21125.1"/>
    <property type="molecule type" value="Genomic_DNA"/>
</dbReference>
<dbReference type="PANTHER" id="PTHR30246:SF1">
    <property type="entry name" value="2-DEHYDRO-3-DEOXY-6-PHOSPHOGALACTONATE ALDOLASE-RELATED"/>
    <property type="match status" value="1"/>
</dbReference>
<keyword evidence="7" id="KW-1185">Reference proteome</keyword>
<evidence type="ECO:0000313" key="7">
    <source>
        <dbReference type="Proteomes" id="UP000438448"/>
    </source>
</evidence>
<dbReference type="GO" id="GO:0016829">
    <property type="term" value="F:lyase activity"/>
    <property type="evidence" value="ECO:0007669"/>
    <property type="project" value="UniProtKB-KW"/>
</dbReference>
<comment type="caution">
    <text evidence="6">The sequence shown here is derived from an EMBL/GenBank/DDBJ whole genome shotgun (WGS) entry which is preliminary data.</text>
</comment>
<dbReference type="AlphaFoldDB" id="A0A7K0D5U0"/>
<evidence type="ECO:0000256" key="2">
    <source>
        <dbReference type="ARBA" id="ARBA00006906"/>
    </source>
</evidence>
<keyword evidence="5" id="KW-0119">Carbohydrate metabolism</keyword>
<gene>
    <name evidence="6" type="primary">kdgA</name>
    <name evidence="6" type="ORF">NRB20_42340</name>
</gene>
<name>A0A7K0D5U0_9NOCA</name>
<evidence type="ECO:0000256" key="4">
    <source>
        <dbReference type="ARBA" id="ARBA00023239"/>
    </source>
</evidence>
<accession>A0A7K0D5U0</accession>
<dbReference type="PANTHER" id="PTHR30246">
    <property type="entry name" value="2-KETO-3-DEOXY-6-PHOSPHOGLUCONATE ALDOLASE"/>
    <property type="match status" value="1"/>
</dbReference>
<evidence type="ECO:0000313" key="6">
    <source>
        <dbReference type="EMBL" id="MQY21125.1"/>
    </source>
</evidence>
<comment type="subunit">
    <text evidence="3">Homotrimer.</text>
</comment>
<dbReference type="InterPro" id="IPR000887">
    <property type="entry name" value="Aldlse_KDPG_KHG"/>
</dbReference>
<dbReference type="Pfam" id="PF01081">
    <property type="entry name" value="Aldolase"/>
    <property type="match status" value="1"/>
</dbReference>
<dbReference type="Gene3D" id="3.20.20.70">
    <property type="entry name" value="Aldolase class I"/>
    <property type="match status" value="1"/>
</dbReference>
<evidence type="ECO:0000256" key="1">
    <source>
        <dbReference type="ARBA" id="ARBA00004761"/>
    </source>
</evidence>
<evidence type="ECO:0000256" key="3">
    <source>
        <dbReference type="ARBA" id="ARBA00011233"/>
    </source>
</evidence>
<comment type="similarity">
    <text evidence="2">Belongs to the KHG/KDPG aldolase family.</text>
</comment>